<dbReference type="AlphaFoldDB" id="A0A4C1X479"/>
<accession>A0A4C1X479</accession>
<feature type="compositionally biased region" description="Basic residues" evidence="1">
    <location>
        <begin position="20"/>
        <end position="31"/>
    </location>
</feature>
<dbReference type="EMBL" id="BGZK01000737">
    <property type="protein sequence ID" value="GBP58521.1"/>
    <property type="molecule type" value="Genomic_DNA"/>
</dbReference>
<gene>
    <name evidence="2" type="ORF">EVAR_33871_1</name>
</gene>
<evidence type="ECO:0000313" key="3">
    <source>
        <dbReference type="Proteomes" id="UP000299102"/>
    </source>
</evidence>
<protein>
    <submittedName>
        <fullName evidence="2">Uncharacterized protein</fullName>
    </submittedName>
</protein>
<reference evidence="2 3" key="1">
    <citation type="journal article" date="2019" name="Commun. Biol.">
        <title>The bagworm genome reveals a unique fibroin gene that provides high tensile strength.</title>
        <authorList>
            <person name="Kono N."/>
            <person name="Nakamura H."/>
            <person name="Ohtoshi R."/>
            <person name="Tomita M."/>
            <person name="Numata K."/>
            <person name="Arakawa K."/>
        </authorList>
    </citation>
    <scope>NUCLEOTIDE SEQUENCE [LARGE SCALE GENOMIC DNA]</scope>
</reference>
<dbReference type="Proteomes" id="UP000299102">
    <property type="component" value="Unassembled WGS sequence"/>
</dbReference>
<name>A0A4C1X479_EUMVA</name>
<feature type="region of interest" description="Disordered" evidence="1">
    <location>
        <begin position="1"/>
        <end position="55"/>
    </location>
</feature>
<sequence length="80" mass="8789">MREERKIRKRGTGEGGGRERKNKVKGKRKTRLRESKVPNSPSAISHAGHASRKNCSAEVRAPRAGAPIIRFVSSVVNNIA</sequence>
<keyword evidence="3" id="KW-1185">Reference proteome</keyword>
<evidence type="ECO:0000256" key="1">
    <source>
        <dbReference type="SAM" id="MobiDB-lite"/>
    </source>
</evidence>
<organism evidence="2 3">
    <name type="scientific">Eumeta variegata</name>
    <name type="common">Bagworm moth</name>
    <name type="synonym">Eumeta japonica</name>
    <dbReference type="NCBI Taxonomy" id="151549"/>
    <lineage>
        <taxon>Eukaryota</taxon>
        <taxon>Metazoa</taxon>
        <taxon>Ecdysozoa</taxon>
        <taxon>Arthropoda</taxon>
        <taxon>Hexapoda</taxon>
        <taxon>Insecta</taxon>
        <taxon>Pterygota</taxon>
        <taxon>Neoptera</taxon>
        <taxon>Endopterygota</taxon>
        <taxon>Lepidoptera</taxon>
        <taxon>Glossata</taxon>
        <taxon>Ditrysia</taxon>
        <taxon>Tineoidea</taxon>
        <taxon>Psychidae</taxon>
        <taxon>Oiketicinae</taxon>
        <taxon>Eumeta</taxon>
    </lineage>
</organism>
<evidence type="ECO:0000313" key="2">
    <source>
        <dbReference type="EMBL" id="GBP58521.1"/>
    </source>
</evidence>
<proteinExistence type="predicted"/>
<comment type="caution">
    <text evidence="2">The sequence shown here is derived from an EMBL/GenBank/DDBJ whole genome shotgun (WGS) entry which is preliminary data.</text>
</comment>